<organism evidence="3 4">
    <name type="scientific">Sphaerobolus stellatus (strain SS14)</name>
    <dbReference type="NCBI Taxonomy" id="990650"/>
    <lineage>
        <taxon>Eukaryota</taxon>
        <taxon>Fungi</taxon>
        <taxon>Dikarya</taxon>
        <taxon>Basidiomycota</taxon>
        <taxon>Agaricomycotina</taxon>
        <taxon>Agaricomycetes</taxon>
        <taxon>Phallomycetidae</taxon>
        <taxon>Geastrales</taxon>
        <taxon>Sphaerobolaceae</taxon>
        <taxon>Sphaerobolus</taxon>
    </lineage>
</organism>
<reference evidence="3 4" key="1">
    <citation type="submission" date="2014-06" db="EMBL/GenBank/DDBJ databases">
        <title>Evolutionary Origins and Diversification of the Mycorrhizal Mutualists.</title>
        <authorList>
            <consortium name="DOE Joint Genome Institute"/>
            <consortium name="Mycorrhizal Genomics Consortium"/>
            <person name="Kohler A."/>
            <person name="Kuo A."/>
            <person name="Nagy L.G."/>
            <person name="Floudas D."/>
            <person name="Copeland A."/>
            <person name="Barry K.W."/>
            <person name="Cichocki N."/>
            <person name="Veneault-Fourrey C."/>
            <person name="LaButti K."/>
            <person name="Lindquist E.A."/>
            <person name="Lipzen A."/>
            <person name="Lundell T."/>
            <person name="Morin E."/>
            <person name="Murat C."/>
            <person name="Riley R."/>
            <person name="Ohm R."/>
            <person name="Sun H."/>
            <person name="Tunlid A."/>
            <person name="Henrissat B."/>
            <person name="Grigoriev I.V."/>
            <person name="Hibbett D.S."/>
            <person name="Martin F."/>
        </authorList>
    </citation>
    <scope>NUCLEOTIDE SEQUENCE [LARGE SCALE GENOMIC DNA]</scope>
    <source>
        <strain evidence="3 4">SS14</strain>
    </source>
</reference>
<protein>
    <recommendedName>
        <fullName evidence="5">Protein BCP1</fullName>
    </recommendedName>
</protein>
<proteinExistence type="inferred from homology"/>
<accession>A0A0C9W0T3</accession>
<dbReference type="HOGENOM" id="CLU_068770_2_0_1"/>
<name>A0A0C9W0T3_SPHS4</name>
<dbReference type="Proteomes" id="UP000054279">
    <property type="component" value="Unassembled WGS sequence"/>
</dbReference>
<comment type="similarity">
    <text evidence="1">Belongs to the BCP1 family.</text>
</comment>
<dbReference type="Pfam" id="PF13862">
    <property type="entry name" value="BCCIP"/>
    <property type="match status" value="1"/>
</dbReference>
<dbReference type="OrthoDB" id="27543at2759"/>
<evidence type="ECO:0000256" key="2">
    <source>
        <dbReference type="SAM" id="MobiDB-lite"/>
    </source>
</evidence>
<gene>
    <name evidence="3" type="ORF">M422DRAFT_167173</name>
</gene>
<dbReference type="InterPro" id="IPR025602">
    <property type="entry name" value="BCP1_family"/>
</dbReference>
<dbReference type="GO" id="GO:0005634">
    <property type="term" value="C:nucleus"/>
    <property type="evidence" value="ECO:0007669"/>
    <property type="project" value="TreeGrafter"/>
</dbReference>
<dbReference type="PANTHER" id="PTHR13261">
    <property type="entry name" value="BRCA2 AND CDKN1A INTERACTING PROTEIN"/>
    <property type="match status" value="1"/>
</dbReference>
<feature type="region of interest" description="Disordered" evidence="2">
    <location>
        <begin position="170"/>
        <end position="201"/>
    </location>
</feature>
<dbReference type="EMBL" id="KN837113">
    <property type="protein sequence ID" value="KIJ45060.1"/>
    <property type="molecule type" value="Genomic_DNA"/>
</dbReference>
<sequence length="261" mass="29326">SLIDVDFEFFDPNPIDFLALKRLIIQLFQHDAELINAHELAELIISQKLVGTTVKTDGIESDPYAYLTVLNLTVHKENPGIKSLIEYLLQKAGKSSDVHSTLQSLLSSQQVGFVFSERLVNMPPQVIPPMYKMLTDEIKWAIDDNEPYNFSHFLFVSRLYRLSAEDEDAMEDVQETSRPAKRAKKKNAGPVPKAGGTYPFHPEDEHIARVASLTFDYNLSKGEPREKDSFGLDVAGRLMVVPADRFPALVQSMAEAYPTPS</sequence>
<keyword evidence="4" id="KW-1185">Reference proteome</keyword>
<evidence type="ECO:0008006" key="5">
    <source>
        <dbReference type="Google" id="ProtNLM"/>
    </source>
</evidence>
<evidence type="ECO:0000313" key="4">
    <source>
        <dbReference type="Proteomes" id="UP000054279"/>
    </source>
</evidence>
<dbReference type="PANTHER" id="PTHR13261:SF0">
    <property type="entry name" value="BRCA2 AND CDKN1A-INTERACTING PROTEIN"/>
    <property type="match status" value="1"/>
</dbReference>
<feature type="non-terminal residue" evidence="3">
    <location>
        <position position="261"/>
    </location>
</feature>
<dbReference type="AlphaFoldDB" id="A0A0C9W0T3"/>
<evidence type="ECO:0000256" key="1">
    <source>
        <dbReference type="ARBA" id="ARBA00006781"/>
    </source>
</evidence>
<evidence type="ECO:0000313" key="3">
    <source>
        <dbReference type="EMBL" id="KIJ45060.1"/>
    </source>
</evidence>
<dbReference type="PIRSF" id="PIRSF028983">
    <property type="entry name" value="BCP1"/>
    <property type="match status" value="1"/>
</dbReference>